<dbReference type="OrthoDB" id="2657532at2"/>
<dbReference type="AlphaFoldDB" id="A0A0J1I983"/>
<sequence>MMRVALNYAIMLEQVKAKGFKEEAVSKALETEDFAFFQNCGNGLPDWQTLFSYYKDNKASVKAIMQDDYEITFLTKGTLKRLILLKYQLVEGRDYEDRGESIGTITLPKESFQQFTKILAKNWTIVVLEENPDNVIFDVKLFVID</sequence>
<name>A0A0J1I983_NIACI</name>
<dbReference type="PATRIC" id="fig|1397.4.peg.3382"/>
<evidence type="ECO:0000313" key="2">
    <source>
        <dbReference type="Proteomes" id="UP000036045"/>
    </source>
</evidence>
<accession>A0A0J1I983</accession>
<dbReference type="Proteomes" id="UP000036045">
    <property type="component" value="Unassembled WGS sequence"/>
</dbReference>
<comment type="caution">
    <text evidence="1">The sequence shown here is derived from an EMBL/GenBank/DDBJ whole genome shotgun (WGS) entry which is preliminary data.</text>
</comment>
<dbReference type="RefSeq" id="WP_047944279.1">
    <property type="nucleotide sequence ID" value="NZ_JAMAUJ010000011.1"/>
</dbReference>
<dbReference type="EMBL" id="LDPH01000030">
    <property type="protein sequence ID" value="KLV22529.1"/>
    <property type="molecule type" value="Genomic_DNA"/>
</dbReference>
<proteinExistence type="predicted"/>
<protein>
    <submittedName>
        <fullName evidence="1">Uncharacterized protein</fullName>
    </submittedName>
</protein>
<gene>
    <name evidence="1" type="ORF">ABW02_21320</name>
</gene>
<evidence type="ECO:0000313" key="1">
    <source>
        <dbReference type="EMBL" id="KLV22529.1"/>
    </source>
</evidence>
<reference evidence="1 2" key="1">
    <citation type="submission" date="2015-05" db="EMBL/GenBank/DDBJ databases">
        <title>Whole genome sequence and identification of bacterial endophytes from Costus igneus.</title>
        <authorList>
            <person name="Lee Y.P."/>
            <person name="Gan H.M."/>
            <person name="Eng W."/>
            <person name="Wheatley M.S."/>
            <person name="Caraballo A."/>
            <person name="Polter S."/>
            <person name="Savka M.A."/>
            <person name="Hudson A.O."/>
        </authorList>
    </citation>
    <scope>NUCLEOTIDE SEQUENCE [LARGE SCALE GENOMIC DNA]</scope>
    <source>
        <strain evidence="1 2">RIT379</strain>
    </source>
</reference>
<keyword evidence="2" id="KW-1185">Reference proteome</keyword>
<organism evidence="1 2">
    <name type="scientific">Niallia circulans</name>
    <name type="common">Bacillus circulans</name>
    <dbReference type="NCBI Taxonomy" id="1397"/>
    <lineage>
        <taxon>Bacteria</taxon>
        <taxon>Bacillati</taxon>
        <taxon>Bacillota</taxon>
        <taxon>Bacilli</taxon>
        <taxon>Bacillales</taxon>
        <taxon>Bacillaceae</taxon>
        <taxon>Niallia</taxon>
    </lineage>
</organism>